<proteinExistence type="inferred from homology"/>
<dbReference type="GO" id="GO:0005094">
    <property type="term" value="F:Rho GDP-dissociation inhibitor activity"/>
    <property type="evidence" value="ECO:0007669"/>
    <property type="project" value="InterPro"/>
</dbReference>
<dbReference type="EMBL" id="BJWL01000017">
    <property type="protein sequence ID" value="GFZ04970.1"/>
    <property type="molecule type" value="Genomic_DNA"/>
</dbReference>
<comment type="similarity">
    <text evidence="2">Belongs to the Rho GDI family.</text>
</comment>
<evidence type="ECO:0000313" key="6">
    <source>
        <dbReference type="Proteomes" id="UP000585474"/>
    </source>
</evidence>
<dbReference type="GO" id="GO:0005829">
    <property type="term" value="C:cytosol"/>
    <property type="evidence" value="ECO:0007669"/>
    <property type="project" value="TreeGrafter"/>
</dbReference>
<feature type="compositionally biased region" description="Acidic residues" evidence="4">
    <location>
        <begin position="1"/>
        <end position="11"/>
    </location>
</feature>
<accession>A0A7J0G2G7</accession>
<dbReference type="GO" id="GO:0007266">
    <property type="term" value="P:Rho protein signal transduction"/>
    <property type="evidence" value="ECO:0007669"/>
    <property type="project" value="InterPro"/>
</dbReference>
<keyword evidence="6" id="KW-1185">Reference proteome</keyword>
<reference evidence="5 6" key="1">
    <citation type="submission" date="2019-07" db="EMBL/GenBank/DDBJ databases">
        <title>De Novo Assembly of kiwifruit Actinidia rufa.</title>
        <authorList>
            <person name="Sugita-Konishi S."/>
            <person name="Sato K."/>
            <person name="Mori E."/>
            <person name="Abe Y."/>
            <person name="Kisaki G."/>
            <person name="Hamano K."/>
            <person name="Suezawa K."/>
            <person name="Otani M."/>
            <person name="Fukuda T."/>
            <person name="Manabe T."/>
            <person name="Gomi K."/>
            <person name="Tabuchi M."/>
            <person name="Akimitsu K."/>
            <person name="Kataoka I."/>
        </authorList>
    </citation>
    <scope>NUCLEOTIDE SEQUENCE [LARGE SCALE GENOMIC DNA]</scope>
    <source>
        <strain evidence="6">cv. Fuchu</strain>
    </source>
</reference>
<gene>
    <name evidence="5" type="ORF">Acr_17g0005420</name>
</gene>
<dbReference type="AlphaFoldDB" id="A0A7J0G2G7"/>
<dbReference type="GO" id="GO:0016020">
    <property type="term" value="C:membrane"/>
    <property type="evidence" value="ECO:0007669"/>
    <property type="project" value="TreeGrafter"/>
</dbReference>
<dbReference type="PANTHER" id="PTHR10980:SF60">
    <property type="entry name" value="RHO GDP-DISSOCIATION INHIBITOR 1"/>
    <property type="match status" value="1"/>
</dbReference>
<organism evidence="5 6">
    <name type="scientific">Actinidia rufa</name>
    <dbReference type="NCBI Taxonomy" id="165716"/>
    <lineage>
        <taxon>Eukaryota</taxon>
        <taxon>Viridiplantae</taxon>
        <taxon>Streptophyta</taxon>
        <taxon>Embryophyta</taxon>
        <taxon>Tracheophyta</taxon>
        <taxon>Spermatophyta</taxon>
        <taxon>Magnoliopsida</taxon>
        <taxon>eudicotyledons</taxon>
        <taxon>Gunneridae</taxon>
        <taxon>Pentapetalae</taxon>
        <taxon>asterids</taxon>
        <taxon>Ericales</taxon>
        <taxon>Actinidiaceae</taxon>
        <taxon>Actinidia</taxon>
    </lineage>
</organism>
<comment type="subcellular location">
    <subcellularLocation>
        <location evidence="1">Cytoplasm</location>
    </subcellularLocation>
</comment>
<feature type="region of interest" description="Disordered" evidence="4">
    <location>
        <begin position="1"/>
        <end position="38"/>
    </location>
</feature>
<dbReference type="InterPro" id="IPR000406">
    <property type="entry name" value="Rho_GDI"/>
</dbReference>
<dbReference type="Pfam" id="PF02115">
    <property type="entry name" value="Rho_GDI"/>
    <property type="match status" value="1"/>
</dbReference>
<dbReference type="InterPro" id="IPR024792">
    <property type="entry name" value="RhoGDI_dom_sf"/>
</dbReference>
<dbReference type="SUPFAM" id="SSF81296">
    <property type="entry name" value="E set domains"/>
    <property type="match status" value="1"/>
</dbReference>
<name>A0A7J0G2G7_9ERIC</name>
<dbReference type="Gene3D" id="2.70.50.30">
    <property type="entry name" value="Coagulation Factor XIII, subunit A, domain 1"/>
    <property type="match status" value="1"/>
</dbReference>
<dbReference type="PANTHER" id="PTHR10980">
    <property type="entry name" value="RHO GDP-DISSOCIATION INHIBITOR"/>
    <property type="match status" value="1"/>
</dbReference>
<sequence length="191" mass="21437">MGLDGDNEDVSDSERLSRQPSEASLYATEEEEEEAHLQLGPKCSIKEHLEKGQGDGKKQLLGSVDVNSVGETIEPDVKILNLTILCPGRPDIVLQIPEGANPKGVWFTLKEGTHYRLRFSIQVNNNIVSGLRYTNTVWKTGLKVDSSKEMLGTFSPQAEPFEARDARRDYPFWYVCKRIIFSKNKRLLGLG</sequence>
<keyword evidence="3" id="KW-0963">Cytoplasm</keyword>
<dbReference type="InterPro" id="IPR014756">
    <property type="entry name" value="Ig_E-set"/>
</dbReference>
<comment type="caution">
    <text evidence="5">The sequence shown here is derived from an EMBL/GenBank/DDBJ whole genome shotgun (WGS) entry which is preliminary data.</text>
</comment>
<evidence type="ECO:0000256" key="3">
    <source>
        <dbReference type="ARBA" id="ARBA00022490"/>
    </source>
</evidence>
<dbReference type="OrthoDB" id="1683373at2759"/>
<evidence type="ECO:0000256" key="2">
    <source>
        <dbReference type="ARBA" id="ARBA00009758"/>
    </source>
</evidence>
<evidence type="ECO:0000313" key="5">
    <source>
        <dbReference type="EMBL" id="GFZ04970.1"/>
    </source>
</evidence>
<evidence type="ECO:0000256" key="1">
    <source>
        <dbReference type="ARBA" id="ARBA00004496"/>
    </source>
</evidence>
<dbReference type="Proteomes" id="UP000585474">
    <property type="component" value="Unassembled WGS sequence"/>
</dbReference>
<protein>
    <submittedName>
        <fullName evidence="5">Immunoglobulin E-set superfamily protein</fullName>
    </submittedName>
</protein>
<evidence type="ECO:0000256" key="4">
    <source>
        <dbReference type="SAM" id="MobiDB-lite"/>
    </source>
</evidence>